<evidence type="ECO:0000313" key="1">
    <source>
        <dbReference type="EMBL" id="KGH45665.1"/>
    </source>
</evidence>
<protein>
    <submittedName>
        <fullName evidence="1">Uncharacterized protein</fullName>
    </submittedName>
</protein>
<organism evidence="1 2">
    <name type="scientific">Modestobacter caceresii</name>
    <dbReference type="NCBI Taxonomy" id="1522368"/>
    <lineage>
        <taxon>Bacteria</taxon>
        <taxon>Bacillati</taxon>
        <taxon>Actinomycetota</taxon>
        <taxon>Actinomycetes</taxon>
        <taxon>Geodermatophilales</taxon>
        <taxon>Geodermatophilaceae</taxon>
        <taxon>Modestobacter</taxon>
    </lineage>
</organism>
<comment type="caution">
    <text evidence="1">The sequence shown here is derived from an EMBL/GenBank/DDBJ whole genome shotgun (WGS) entry which is preliminary data.</text>
</comment>
<proteinExistence type="predicted"/>
<dbReference type="STRING" id="1522368.IN07_16365"/>
<evidence type="ECO:0000313" key="2">
    <source>
        <dbReference type="Proteomes" id="UP000029713"/>
    </source>
</evidence>
<dbReference type="EMBL" id="JPMX01000075">
    <property type="protein sequence ID" value="KGH45665.1"/>
    <property type="molecule type" value="Genomic_DNA"/>
</dbReference>
<keyword evidence="2" id="KW-1185">Reference proteome</keyword>
<dbReference type="OrthoDB" id="5175769at2"/>
<dbReference type="AlphaFoldDB" id="A0A098Y5F4"/>
<dbReference type="RefSeq" id="WP_036337138.1">
    <property type="nucleotide sequence ID" value="NZ_JPMX01000075.1"/>
</dbReference>
<gene>
    <name evidence="1" type="ORF">IN07_16365</name>
</gene>
<reference evidence="1 2" key="1">
    <citation type="submission" date="2014-07" db="EMBL/GenBank/DDBJ databases">
        <title>Biosystematic studies on Modestobacter strains isolated from extreme hyper-arid desert soil and from historic building.</title>
        <authorList>
            <person name="Bukarasam K."/>
            <person name="Bull A."/>
            <person name="Girard G."/>
            <person name="van Wezel G."/>
            <person name="Goodfellow M."/>
        </authorList>
    </citation>
    <scope>NUCLEOTIDE SEQUENCE [LARGE SCALE GENOMIC DNA]</scope>
    <source>
        <strain evidence="1 2">KNN45-2b</strain>
    </source>
</reference>
<sequence>MAEPLRPPTPTGGWVRPWPDVAELAAAVPAEAWTLIGGLMVQLHAVVAGLPIVRPTNDVDVLLHVETGRGRAAQVAAALEGLGYQLRPSLDPRTGTAHRFVRGGAVIDLVTSVVDVVAADHAPPRALERFRGYDLVQVDGGTQALRRTVSAELQIAGLEPTTISVPDAFGALILKSAAHRADTRDRDRHLTDAAVLLACIDPFEDRAPSGSDRSRLLHLRDHLADPTAPPWLLLPEDARRNGQAALELLCP</sequence>
<accession>A0A098Y5F4</accession>
<dbReference type="Proteomes" id="UP000029713">
    <property type="component" value="Unassembled WGS sequence"/>
</dbReference>
<name>A0A098Y5F4_9ACTN</name>